<name>A0A0F9J6H8_9ZZZZ</name>
<dbReference type="EMBL" id="LAZR01018844">
    <property type="protein sequence ID" value="KKL94762.1"/>
    <property type="molecule type" value="Genomic_DNA"/>
</dbReference>
<accession>A0A0F9J6H8</accession>
<gene>
    <name evidence="1" type="ORF">LCGC14_1861470</name>
</gene>
<dbReference type="AlphaFoldDB" id="A0A0F9J6H8"/>
<comment type="caution">
    <text evidence="1">The sequence shown here is derived from an EMBL/GenBank/DDBJ whole genome shotgun (WGS) entry which is preliminary data.</text>
</comment>
<reference evidence="1" key="1">
    <citation type="journal article" date="2015" name="Nature">
        <title>Complex archaea that bridge the gap between prokaryotes and eukaryotes.</title>
        <authorList>
            <person name="Spang A."/>
            <person name="Saw J.H."/>
            <person name="Jorgensen S.L."/>
            <person name="Zaremba-Niedzwiedzka K."/>
            <person name="Martijn J."/>
            <person name="Lind A.E."/>
            <person name="van Eijk R."/>
            <person name="Schleper C."/>
            <person name="Guy L."/>
            <person name="Ettema T.J."/>
        </authorList>
    </citation>
    <scope>NUCLEOTIDE SEQUENCE</scope>
</reference>
<organism evidence="1">
    <name type="scientific">marine sediment metagenome</name>
    <dbReference type="NCBI Taxonomy" id="412755"/>
    <lineage>
        <taxon>unclassified sequences</taxon>
        <taxon>metagenomes</taxon>
        <taxon>ecological metagenomes</taxon>
    </lineage>
</organism>
<proteinExistence type="predicted"/>
<evidence type="ECO:0000313" key="1">
    <source>
        <dbReference type="EMBL" id="KKL94762.1"/>
    </source>
</evidence>
<sequence>MKILDNPLSISNEILKVIKESTEFLYLIGPYIQTLMLWISQKVHKN</sequence>
<protein>
    <submittedName>
        <fullName evidence="1">Uncharacterized protein</fullName>
    </submittedName>
</protein>